<protein>
    <submittedName>
        <fullName evidence="2">Uncharacterized protein</fullName>
    </submittedName>
</protein>
<evidence type="ECO:0000313" key="2">
    <source>
        <dbReference type="EMBL" id="OGH88898.1"/>
    </source>
</evidence>
<evidence type="ECO:0000256" key="1">
    <source>
        <dbReference type="SAM" id="MobiDB-lite"/>
    </source>
</evidence>
<accession>A0A1F6NYE5</accession>
<dbReference type="Proteomes" id="UP000178490">
    <property type="component" value="Unassembled WGS sequence"/>
</dbReference>
<feature type="region of interest" description="Disordered" evidence="1">
    <location>
        <begin position="1"/>
        <end position="24"/>
    </location>
</feature>
<sequence>MSEKPSFFNNEPAMQESNKKGTGEIDRRSFLKSLGLSLIGIKLRQDGSSHATKPELKLNEKIESFEGIEIQGDSDFIIKTKKAITLLLERSLTFLQAKPFLGKIQQSQHSGMDNNQKVPTFNVAAGTSDTSTTWYAGSIAHDSYHSLLYSQYEEINGKIPMPNKPDSSEAAEEEKKCLAFQIQVLMEINASPQEISDVQANMENPQYQKIPYEKRNW</sequence>
<gene>
    <name evidence="2" type="ORF">A2537_01890</name>
</gene>
<organism evidence="2 3">
    <name type="scientific">Candidatus Magasanikbacteria bacterium RIFOXYD2_FULL_36_9</name>
    <dbReference type="NCBI Taxonomy" id="1798707"/>
    <lineage>
        <taxon>Bacteria</taxon>
        <taxon>Candidatus Magasanikiibacteriota</taxon>
    </lineage>
</organism>
<evidence type="ECO:0000313" key="3">
    <source>
        <dbReference type="Proteomes" id="UP000178490"/>
    </source>
</evidence>
<dbReference type="EMBL" id="MFRC01000058">
    <property type="protein sequence ID" value="OGH88898.1"/>
    <property type="molecule type" value="Genomic_DNA"/>
</dbReference>
<reference evidence="2 3" key="1">
    <citation type="journal article" date="2016" name="Nat. Commun.">
        <title>Thousands of microbial genomes shed light on interconnected biogeochemical processes in an aquifer system.</title>
        <authorList>
            <person name="Anantharaman K."/>
            <person name="Brown C.T."/>
            <person name="Hug L.A."/>
            <person name="Sharon I."/>
            <person name="Castelle C.J."/>
            <person name="Probst A.J."/>
            <person name="Thomas B.C."/>
            <person name="Singh A."/>
            <person name="Wilkins M.J."/>
            <person name="Karaoz U."/>
            <person name="Brodie E.L."/>
            <person name="Williams K.H."/>
            <person name="Hubbard S.S."/>
            <person name="Banfield J.F."/>
        </authorList>
    </citation>
    <scope>NUCLEOTIDE SEQUENCE [LARGE SCALE GENOMIC DNA]</scope>
</reference>
<dbReference type="AlphaFoldDB" id="A0A1F6NYE5"/>
<proteinExistence type="predicted"/>
<name>A0A1F6NYE5_9BACT</name>
<comment type="caution">
    <text evidence="2">The sequence shown here is derived from an EMBL/GenBank/DDBJ whole genome shotgun (WGS) entry which is preliminary data.</text>
</comment>